<comment type="caution">
    <text evidence="2">The sequence shown here is derived from an EMBL/GenBank/DDBJ whole genome shotgun (WGS) entry which is preliminary data.</text>
</comment>
<proteinExistence type="predicted"/>
<dbReference type="OrthoDB" id="3686030at2759"/>
<feature type="compositionally biased region" description="Acidic residues" evidence="1">
    <location>
        <begin position="264"/>
        <end position="273"/>
    </location>
</feature>
<feature type="region of interest" description="Disordered" evidence="1">
    <location>
        <begin position="264"/>
        <end position="345"/>
    </location>
</feature>
<dbReference type="EMBL" id="PEJP01000016">
    <property type="protein sequence ID" value="RYO67197.1"/>
    <property type="molecule type" value="Genomic_DNA"/>
</dbReference>
<keyword evidence="3" id="KW-1185">Reference proteome</keyword>
<dbReference type="AlphaFoldDB" id="A0A4Q4SAB4"/>
<sequence>MESNNICGKVLSKATAEHYLELTQSLHNLIIFTLDCDNKYCLASQKQDTWSLRSARRPDPLDEHISDIKSRIHSRHVGFYEGWKEIKYEAAFKWPVSEYAGSLWTIFARAMDQDRPIYEMRNWFSHDFGKRGGTIEVENEKFNGLQEAYKSLLPGLTELLAKLELALRDEAAWVSESKVKARKYEKNQPEYTRDTMAVQLELVARQEKFIAMTKRIEIDDAAEAEWVVKEVEGEEWVSDTEEGVIPWANIGEVNESLWDYASNTDEDSLECTEDFPASLSQDPDDRAYDSGYEDDEGPPDRLCKAPASDAGSISATVSHHGDETTYMTSRLGPLAAQNFRPPHST</sequence>
<evidence type="ECO:0000313" key="3">
    <source>
        <dbReference type="Proteomes" id="UP000293823"/>
    </source>
</evidence>
<dbReference type="Proteomes" id="UP000293823">
    <property type="component" value="Unassembled WGS sequence"/>
</dbReference>
<organism evidence="2 3">
    <name type="scientific">Alternaria arborescens</name>
    <dbReference type="NCBI Taxonomy" id="156630"/>
    <lineage>
        <taxon>Eukaryota</taxon>
        <taxon>Fungi</taxon>
        <taxon>Dikarya</taxon>
        <taxon>Ascomycota</taxon>
        <taxon>Pezizomycotina</taxon>
        <taxon>Dothideomycetes</taxon>
        <taxon>Pleosporomycetidae</taxon>
        <taxon>Pleosporales</taxon>
        <taxon>Pleosporineae</taxon>
        <taxon>Pleosporaceae</taxon>
        <taxon>Alternaria</taxon>
        <taxon>Alternaria sect. Alternaria</taxon>
    </lineage>
</organism>
<reference evidence="3" key="1">
    <citation type="journal article" date="2019" name="bioRxiv">
        <title>Genomics, evolutionary history and diagnostics of the Alternaria alternata species group including apple and Asian pear pathotypes.</title>
        <authorList>
            <person name="Armitage A.D."/>
            <person name="Cockerton H.M."/>
            <person name="Sreenivasaprasad S."/>
            <person name="Woodhall J.W."/>
            <person name="Lane C.R."/>
            <person name="Harrison R.J."/>
            <person name="Clarkson J.P."/>
        </authorList>
    </citation>
    <scope>NUCLEOTIDE SEQUENCE [LARGE SCALE GENOMIC DNA]</scope>
    <source>
        <strain evidence="3">RGR 97.0016</strain>
    </source>
</reference>
<gene>
    <name evidence="2" type="ORF">AA0113_g4887</name>
</gene>
<accession>A0A4Q4SAB4</accession>
<evidence type="ECO:0000313" key="2">
    <source>
        <dbReference type="EMBL" id="RYO67197.1"/>
    </source>
</evidence>
<evidence type="ECO:0000256" key="1">
    <source>
        <dbReference type="SAM" id="MobiDB-lite"/>
    </source>
</evidence>
<protein>
    <submittedName>
        <fullName evidence="2">Uncharacterized protein</fullName>
    </submittedName>
</protein>
<name>A0A4Q4SAB4_9PLEO</name>